<dbReference type="EMBL" id="CP054021">
    <property type="protein sequence ID" value="QKK18193.1"/>
    <property type="molecule type" value="Genomic_DNA"/>
</dbReference>
<dbReference type="RefSeq" id="WP_138386741.1">
    <property type="nucleotide sequence ID" value="NZ_CP054021.1"/>
</dbReference>
<keyword evidence="2" id="KW-1185">Reference proteome</keyword>
<name>A0ABX6PIW3_9HYPH</name>
<proteinExistence type="predicted"/>
<reference evidence="1 2" key="1">
    <citation type="submission" date="2020-05" db="EMBL/GenBank/DDBJ databases">
        <title>Genome sequences of pea root nodulating Rhizobium spp.</title>
        <authorList>
            <person name="Rahi P."/>
        </authorList>
    </citation>
    <scope>NUCLEOTIDE SEQUENCE [LARGE SCALE GENOMIC DNA]</scope>
    <source>
        <strain evidence="2">JKLM 12A2</strain>
    </source>
</reference>
<dbReference type="NCBIfam" id="NF041384">
    <property type="entry name" value="YHS_seleno_dom"/>
    <property type="match status" value="1"/>
</dbReference>
<sequence>MHAGTRSGARGIGRSVAVFVVALAAVGGSRAFADDSVNTGYFGGVAIMGYDPVAYFTEGKAVKGSEEFSHEWLGTPWLFANAKHREMFISEPIKYAPQYGGYCAGEVALGSVTINVDPEAFKIIDGKLYLIYDKGSAEGFAAHVAEAVPKADRNWPKVAADLERDRYHAGGARGYLTGEK</sequence>
<evidence type="ECO:0008006" key="3">
    <source>
        <dbReference type="Google" id="ProtNLM"/>
    </source>
</evidence>
<protein>
    <recommendedName>
        <fullName evidence="3">YHS domain-containing protein</fullName>
    </recommendedName>
</protein>
<accession>A0ABX6PIW3</accession>
<gene>
    <name evidence="1" type="ORF">FFM53_017830</name>
</gene>
<evidence type="ECO:0000313" key="2">
    <source>
        <dbReference type="Proteomes" id="UP000305673"/>
    </source>
</evidence>
<dbReference type="Proteomes" id="UP000305673">
    <property type="component" value="Chromosome"/>
</dbReference>
<evidence type="ECO:0000313" key="1">
    <source>
        <dbReference type="EMBL" id="QKK18193.1"/>
    </source>
</evidence>
<organism evidence="1 2">
    <name type="scientific">Rhizobium indicum</name>
    <dbReference type="NCBI Taxonomy" id="2583231"/>
    <lineage>
        <taxon>Bacteria</taxon>
        <taxon>Pseudomonadati</taxon>
        <taxon>Pseudomonadota</taxon>
        <taxon>Alphaproteobacteria</taxon>
        <taxon>Hyphomicrobiales</taxon>
        <taxon>Rhizobiaceae</taxon>
        <taxon>Rhizobium/Agrobacterium group</taxon>
        <taxon>Rhizobium</taxon>
    </lineage>
</organism>